<dbReference type="Proteomes" id="UP000072741">
    <property type="component" value="Unassembled WGS sequence"/>
</dbReference>
<dbReference type="OrthoDB" id="8912357at2"/>
<comment type="caution">
    <text evidence="3">The sequence shown here is derived from an EMBL/GenBank/DDBJ whole genome shotgun (WGS) entry which is preliminary data.</text>
</comment>
<proteinExistence type="predicted"/>
<organism evidence="3 4">
    <name type="scientific">Pseudacidovorax intermedius</name>
    <dbReference type="NCBI Taxonomy" id="433924"/>
    <lineage>
        <taxon>Bacteria</taxon>
        <taxon>Pseudomonadati</taxon>
        <taxon>Pseudomonadota</taxon>
        <taxon>Betaproteobacteria</taxon>
        <taxon>Burkholderiales</taxon>
        <taxon>Comamonadaceae</taxon>
        <taxon>Pseudacidovorax</taxon>
    </lineage>
</organism>
<gene>
    <name evidence="3" type="ORF">NS331_18365</name>
</gene>
<keyword evidence="2" id="KW-0812">Transmembrane</keyword>
<name>A0A147GPV4_9BURK</name>
<evidence type="ECO:0000313" key="3">
    <source>
        <dbReference type="EMBL" id="KTT16552.1"/>
    </source>
</evidence>
<dbReference type="AlphaFoldDB" id="A0A147GPV4"/>
<feature type="transmembrane region" description="Helical" evidence="2">
    <location>
        <begin position="15"/>
        <end position="33"/>
    </location>
</feature>
<accession>A0A147GPV4</accession>
<reference evidence="3 4" key="1">
    <citation type="journal article" date="2016" name="Front. Microbiol.">
        <title>Genomic Resource of Rice Seed Associated Bacteria.</title>
        <authorList>
            <person name="Midha S."/>
            <person name="Bansal K."/>
            <person name="Sharma S."/>
            <person name="Kumar N."/>
            <person name="Patil P.P."/>
            <person name="Chaudhry V."/>
            <person name="Patil P.B."/>
        </authorList>
    </citation>
    <scope>NUCLEOTIDE SEQUENCE [LARGE SCALE GENOMIC DNA]</scope>
    <source>
        <strain evidence="3 4">NS331</strain>
    </source>
</reference>
<dbReference type="RefSeq" id="WP_058643398.1">
    <property type="nucleotide sequence ID" value="NZ_LDSL01000124.1"/>
</dbReference>
<dbReference type="EMBL" id="LDSL01000124">
    <property type="protein sequence ID" value="KTT16552.1"/>
    <property type="molecule type" value="Genomic_DNA"/>
</dbReference>
<evidence type="ECO:0000256" key="1">
    <source>
        <dbReference type="SAM" id="MobiDB-lite"/>
    </source>
</evidence>
<feature type="compositionally biased region" description="Low complexity" evidence="1">
    <location>
        <begin position="66"/>
        <end position="80"/>
    </location>
</feature>
<evidence type="ECO:0000313" key="4">
    <source>
        <dbReference type="Proteomes" id="UP000072741"/>
    </source>
</evidence>
<sequence>MPDATRPPVRDRARLIGPVTAVAALLSAAWLSWTPCGDDAHPDHHDLFTLGPIVQPAPPPDDRSWPAPARTARARAQCPA</sequence>
<keyword evidence="2" id="KW-0472">Membrane</keyword>
<keyword evidence="2" id="KW-1133">Transmembrane helix</keyword>
<evidence type="ECO:0000256" key="2">
    <source>
        <dbReference type="SAM" id="Phobius"/>
    </source>
</evidence>
<feature type="region of interest" description="Disordered" evidence="1">
    <location>
        <begin position="55"/>
        <end position="80"/>
    </location>
</feature>
<protein>
    <submittedName>
        <fullName evidence="3">Uncharacterized protein</fullName>
    </submittedName>
</protein>
<keyword evidence="4" id="KW-1185">Reference proteome</keyword>